<evidence type="ECO:0000313" key="2">
    <source>
        <dbReference type="Proteomes" id="UP000001064"/>
    </source>
</evidence>
<dbReference type="VEuPathDB" id="AmoebaDB:DICPUDRAFT_150728"/>
<dbReference type="Proteomes" id="UP000001064">
    <property type="component" value="Unassembled WGS sequence"/>
</dbReference>
<reference evidence="2" key="1">
    <citation type="journal article" date="2011" name="Genome Biol.">
        <title>Comparative genomics of the social amoebae Dictyostelium discoideum and Dictyostelium purpureum.</title>
        <authorList>
            <consortium name="US DOE Joint Genome Institute (JGI-PGF)"/>
            <person name="Sucgang R."/>
            <person name="Kuo A."/>
            <person name="Tian X."/>
            <person name="Salerno W."/>
            <person name="Parikh A."/>
            <person name="Feasley C.L."/>
            <person name="Dalin E."/>
            <person name="Tu H."/>
            <person name="Huang E."/>
            <person name="Barry K."/>
            <person name="Lindquist E."/>
            <person name="Shapiro H."/>
            <person name="Bruce D."/>
            <person name="Schmutz J."/>
            <person name="Salamov A."/>
            <person name="Fey P."/>
            <person name="Gaudet P."/>
            <person name="Anjard C."/>
            <person name="Babu M.M."/>
            <person name="Basu S."/>
            <person name="Bushmanova Y."/>
            <person name="van der Wel H."/>
            <person name="Katoh-Kurasawa M."/>
            <person name="Dinh C."/>
            <person name="Coutinho P.M."/>
            <person name="Saito T."/>
            <person name="Elias M."/>
            <person name="Schaap P."/>
            <person name="Kay R.R."/>
            <person name="Henrissat B."/>
            <person name="Eichinger L."/>
            <person name="Rivero F."/>
            <person name="Putnam N.H."/>
            <person name="West C.M."/>
            <person name="Loomis W.F."/>
            <person name="Chisholm R.L."/>
            <person name="Shaulsky G."/>
            <person name="Strassmann J.E."/>
            <person name="Queller D.C."/>
            <person name="Kuspa A."/>
            <person name="Grigoriev I.V."/>
        </authorList>
    </citation>
    <scope>NUCLEOTIDE SEQUENCE [LARGE SCALE GENOMIC DNA]</scope>
    <source>
        <strain evidence="2">QSDP1</strain>
    </source>
</reference>
<dbReference type="GeneID" id="10504164"/>
<dbReference type="EMBL" id="GL871018">
    <property type="protein sequence ID" value="EGC36705.1"/>
    <property type="molecule type" value="Genomic_DNA"/>
</dbReference>
<name>F0ZH36_DICPU</name>
<organism evidence="1 2">
    <name type="scientific">Dictyostelium purpureum</name>
    <name type="common">Slime mold</name>
    <dbReference type="NCBI Taxonomy" id="5786"/>
    <lineage>
        <taxon>Eukaryota</taxon>
        <taxon>Amoebozoa</taxon>
        <taxon>Evosea</taxon>
        <taxon>Eumycetozoa</taxon>
        <taxon>Dictyostelia</taxon>
        <taxon>Dictyosteliales</taxon>
        <taxon>Dictyosteliaceae</taxon>
        <taxon>Dictyostelium</taxon>
    </lineage>
</organism>
<dbReference type="KEGG" id="dpp:DICPUDRAFT_150728"/>
<dbReference type="RefSeq" id="XP_003286730.1">
    <property type="nucleotide sequence ID" value="XM_003286682.1"/>
</dbReference>
<sequence length="166" mass="19335">MSFSDRVLIIGPAVQPGENSTYREAEVTKEITLRSNNGNKKFPLYTLPKRLGICVSIELNNNYSIRVTSYEIDGKPKTYYNLNVPFSSFNYVYSEKINVFSKHGYHVVKKKFITESNISSIQWYFSVLSIYIDFFLELLKTSPHYEKENKQMGFDNFKIIPGFRPI</sequence>
<accession>F0ZH36</accession>
<keyword evidence="2" id="KW-1185">Reference proteome</keyword>
<protein>
    <submittedName>
        <fullName evidence="1">Uncharacterized protein</fullName>
    </submittedName>
</protein>
<gene>
    <name evidence="1" type="ORF">DICPUDRAFT_150728</name>
</gene>
<dbReference type="AlphaFoldDB" id="F0ZH36"/>
<proteinExistence type="predicted"/>
<dbReference type="InParanoid" id="F0ZH36"/>
<evidence type="ECO:0000313" key="1">
    <source>
        <dbReference type="EMBL" id="EGC36705.1"/>
    </source>
</evidence>